<evidence type="ECO:0000313" key="1">
    <source>
        <dbReference type="EMBL" id="KAF2850405.1"/>
    </source>
</evidence>
<keyword evidence="2" id="KW-1185">Reference proteome</keyword>
<proteinExistence type="predicted"/>
<sequence>MPAYTDQEENNSIFNLLQKILSDQGVQLARVASRVLNNQTKVKDVDLVHIHSRITVRDPKMARGQDLTLEASIAREEADGWETSSVAANTVDPIYGIKLEAGKEKLSDLLPIFAAENGTPGIAKSPSGKKIWPTPTILAS</sequence>
<protein>
    <submittedName>
        <fullName evidence="1">Uncharacterized protein</fullName>
    </submittedName>
</protein>
<gene>
    <name evidence="1" type="ORF">T440DRAFT_518492</name>
</gene>
<dbReference type="AlphaFoldDB" id="A0A6A7B7P1"/>
<organism evidence="1 2">
    <name type="scientific">Plenodomus tracheiphilus IPT5</name>
    <dbReference type="NCBI Taxonomy" id="1408161"/>
    <lineage>
        <taxon>Eukaryota</taxon>
        <taxon>Fungi</taxon>
        <taxon>Dikarya</taxon>
        <taxon>Ascomycota</taxon>
        <taxon>Pezizomycotina</taxon>
        <taxon>Dothideomycetes</taxon>
        <taxon>Pleosporomycetidae</taxon>
        <taxon>Pleosporales</taxon>
        <taxon>Pleosporineae</taxon>
        <taxon>Leptosphaeriaceae</taxon>
        <taxon>Plenodomus</taxon>
    </lineage>
</organism>
<accession>A0A6A7B7P1</accession>
<dbReference type="EMBL" id="MU006307">
    <property type="protein sequence ID" value="KAF2850405.1"/>
    <property type="molecule type" value="Genomic_DNA"/>
</dbReference>
<dbReference type="Proteomes" id="UP000799423">
    <property type="component" value="Unassembled WGS sequence"/>
</dbReference>
<reference evidence="1" key="1">
    <citation type="submission" date="2020-01" db="EMBL/GenBank/DDBJ databases">
        <authorList>
            <consortium name="DOE Joint Genome Institute"/>
            <person name="Haridas S."/>
            <person name="Albert R."/>
            <person name="Binder M."/>
            <person name="Bloem J."/>
            <person name="Labutti K."/>
            <person name="Salamov A."/>
            <person name="Andreopoulos B."/>
            <person name="Baker S.E."/>
            <person name="Barry K."/>
            <person name="Bills G."/>
            <person name="Bluhm B.H."/>
            <person name="Cannon C."/>
            <person name="Castanera R."/>
            <person name="Culley D.E."/>
            <person name="Daum C."/>
            <person name="Ezra D."/>
            <person name="Gonzalez J.B."/>
            <person name="Henrissat B."/>
            <person name="Kuo A."/>
            <person name="Liang C."/>
            <person name="Lipzen A."/>
            <person name="Lutzoni F."/>
            <person name="Magnuson J."/>
            <person name="Mondo S."/>
            <person name="Nolan M."/>
            <person name="Ohm R."/>
            <person name="Pangilinan J."/>
            <person name="Park H.-J."/>
            <person name="Ramirez L."/>
            <person name="Alfaro M."/>
            <person name="Sun H."/>
            <person name="Tritt A."/>
            <person name="Yoshinaga Y."/>
            <person name="Zwiers L.-H."/>
            <person name="Turgeon B.G."/>
            <person name="Goodwin S.B."/>
            <person name="Spatafora J.W."/>
            <person name="Crous P.W."/>
            <person name="Grigoriev I.V."/>
        </authorList>
    </citation>
    <scope>NUCLEOTIDE SEQUENCE</scope>
    <source>
        <strain evidence="1">IPT5</strain>
    </source>
</reference>
<name>A0A6A7B7P1_9PLEO</name>
<evidence type="ECO:0000313" key="2">
    <source>
        <dbReference type="Proteomes" id="UP000799423"/>
    </source>
</evidence>